<dbReference type="RefSeq" id="WP_106658522.1">
    <property type="nucleotide sequence ID" value="NZ_PJEO01000014.1"/>
</dbReference>
<evidence type="ECO:0000313" key="1">
    <source>
        <dbReference type="EMBL" id="PKQ46245.1"/>
    </source>
</evidence>
<dbReference type="EMBL" id="PJEO01000014">
    <property type="protein sequence ID" value="PKQ46245.1"/>
    <property type="molecule type" value="Genomic_DNA"/>
</dbReference>
<organism evidence="1 2">
    <name type="scientific">Confluentibacter flavum</name>
    <dbReference type="NCBI Taxonomy" id="1909700"/>
    <lineage>
        <taxon>Bacteria</taxon>
        <taxon>Pseudomonadati</taxon>
        <taxon>Bacteroidota</taxon>
        <taxon>Flavobacteriia</taxon>
        <taxon>Flavobacteriales</taxon>
        <taxon>Flavobacteriaceae</taxon>
        <taxon>Confluentibacter</taxon>
    </lineage>
</organism>
<dbReference type="AlphaFoldDB" id="A0A2N3HMT8"/>
<sequence length="188" mass="22047">MKKYTLKDIDSFIRKNNIIKKFLNDDDIVKIHHEWYLNSGLNFNDFLWLLFNKSILINGEMFGQTGDELLFYQNNYNLYINMAYFRREEGASSKIVRKFMRLGFESQNKADKLSAKKSIFKMKVTAITNINGTCEYAKSVHAKEYEVDNFLNECHIATDKCTNEFGCSCTFALSPLRDEKGHFIRKNI</sequence>
<keyword evidence="2" id="KW-1185">Reference proteome</keyword>
<dbReference type="OrthoDB" id="1448473at2"/>
<gene>
    <name evidence="1" type="ORF">CSW08_03535</name>
</gene>
<protein>
    <submittedName>
        <fullName evidence="1">Uncharacterized protein</fullName>
    </submittedName>
</protein>
<dbReference type="Proteomes" id="UP000233435">
    <property type="component" value="Unassembled WGS sequence"/>
</dbReference>
<evidence type="ECO:0000313" key="2">
    <source>
        <dbReference type="Proteomes" id="UP000233435"/>
    </source>
</evidence>
<accession>A0A2N3HMT8</accession>
<comment type="caution">
    <text evidence="1">The sequence shown here is derived from an EMBL/GenBank/DDBJ whole genome shotgun (WGS) entry which is preliminary data.</text>
</comment>
<proteinExistence type="predicted"/>
<name>A0A2N3HMT8_9FLAO</name>
<reference evidence="1 2" key="1">
    <citation type="submission" date="2017-12" db="EMBL/GenBank/DDBJ databases">
        <title>Confluentibacter flavum sp. nov., isolated from the saline lake.</title>
        <authorList>
            <person name="Yu L."/>
        </authorList>
    </citation>
    <scope>NUCLEOTIDE SEQUENCE [LARGE SCALE GENOMIC DNA]</scope>
    <source>
        <strain evidence="1 2">3B</strain>
    </source>
</reference>